<reference evidence="6 7" key="1">
    <citation type="submission" date="2014-08" db="EMBL/GenBank/DDBJ databases">
        <title>Genome sequence of Tetragenococcus muriaticus.</title>
        <authorList>
            <person name="Chuea-nongthon C."/>
            <person name="Rodtong S."/>
            <person name="Yongsawatdigul J."/>
            <person name="Steele J.L."/>
            <person name="Liu X.-y."/>
            <person name="Speers J."/>
            <person name="Glasner J.D."/>
            <person name="Neeno-Eckwall E.C."/>
        </authorList>
    </citation>
    <scope>NUCLEOTIDE SEQUENCE [LARGE SCALE GENOMIC DNA]</scope>
    <source>
        <strain evidence="6 7">PMC-11-5</strain>
    </source>
</reference>
<evidence type="ECO:0000313" key="6">
    <source>
        <dbReference type="EMBL" id="KFN92644.1"/>
    </source>
</evidence>
<keyword evidence="6" id="KW-0808">Transferase</keyword>
<comment type="caution">
    <text evidence="6">The sequence shown here is derived from an EMBL/GenBank/DDBJ whole genome shotgun (WGS) entry which is preliminary data.</text>
</comment>
<evidence type="ECO:0000256" key="1">
    <source>
        <dbReference type="ARBA" id="ARBA00004167"/>
    </source>
</evidence>
<name>A0A091C6U6_9ENTE</name>
<evidence type="ECO:0000259" key="5">
    <source>
        <dbReference type="Pfam" id="PF03717"/>
    </source>
</evidence>
<dbReference type="AlphaFoldDB" id="A0A091C6U6"/>
<dbReference type="PANTHER" id="PTHR30627">
    <property type="entry name" value="PEPTIDOGLYCAN D,D-TRANSPEPTIDASE"/>
    <property type="match status" value="1"/>
</dbReference>
<evidence type="ECO:0000256" key="3">
    <source>
        <dbReference type="ARBA" id="ARBA00023136"/>
    </source>
</evidence>
<sequence length="177" mass="20011">MEYFSSHFIGYADVQNEEDTDQESLVGRMGIEKDYDDILKGKDGRIIYQKDNYQNPLPGTVAESQAAVDGQDIYTTLDSRLQSYLETLMDQAWEDVNAQDMTAVLMDAESGEIVSMSQRPTFNPETKRGINDEDFVWSNLFVEDNYEPGSTMKIMTVASAIDNGGFLTLMRRMNLGK</sequence>
<dbReference type="GO" id="GO:0008658">
    <property type="term" value="F:penicillin binding"/>
    <property type="evidence" value="ECO:0007669"/>
    <property type="project" value="InterPro"/>
</dbReference>
<comment type="similarity">
    <text evidence="2">Belongs to the transpeptidase family.</text>
</comment>
<dbReference type="InterPro" id="IPR005311">
    <property type="entry name" value="PBP_dimer"/>
</dbReference>
<gene>
    <name evidence="6" type="ORF">TMUPMC115_0801</name>
</gene>
<keyword evidence="6" id="KW-0328">Glycosyltransferase</keyword>
<dbReference type="InterPro" id="IPR050515">
    <property type="entry name" value="Beta-lactam/transpept"/>
</dbReference>
<keyword evidence="3" id="KW-0472">Membrane</keyword>
<accession>A0A091C6U6</accession>
<dbReference type="PANTHER" id="PTHR30627:SF26">
    <property type="entry name" value="PENICILLIN-BINDING PROTEIN 2B"/>
    <property type="match status" value="1"/>
</dbReference>
<dbReference type="EMBL" id="JPVU01000087">
    <property type="protein sequence ID" value="KFN92644.1"/>
    <property type="molecule type" value="Genomic_DNA"/>
</dbReference>
<evidence type="ECO:0000313" key="7">
    <source>
        <dbReference type="Proteomes" id="UP000029380"/>
    </source>
</evidence>
<dbReference type="GO" id="GO:0016757">
    <property type="term" value="F:glycosyltransferase activity"/>
    <property type="evidence" value="ECO:0007669"/>
    <property type="project" value="UniProtKB-KW"/>
</dbReference>
<dbReference type="InterPro" id="IPR012338">
    <property type="entry name" value="Beta-lactam/transpept-like"/>
</dbReference>
<dbReference type="Gene3D" id="3.40.710.10">
    <property type="entry name" value="DD-peptidase/beta-lactamase superfamily"/>
    <property type="match status" value="1"/>
</dbReference>
<evidence type="ECO:0000256" key="2">
    <source>
        <dbReference type="ARBA" id="ARBA00007171"/>
    </source>
</evidence>
<dbReference type="Pfam" id="PF03717">
    <property type="entry name" value="PBP_dimer"/>
    <property type="match status" value="1"/>
</dbReference>
<dbReference type="Proteomes" id="UP000029380">
    <property type="component" value="Unassembled WGS sequence"/>
</dbReference>
<evidence type="ECO:0000259" key="4">
    <source>
        <dbReference type="Pfam" id="PF00905"/>
    </source>
</evidence>
<dbReference type="EC" id="2.4.1.129" evidence="6"/>
<dbReference type="GO" id="GO:0071555">
    <property type="term" value="P:cell wall organization"/>
    <property type="evidence" value="ECO:0007669"/>
    <property type="project" value="TreeGrafter"/>
</dbReference>
<dbReference type="Pfam" id="PF00905">
    <property type="entry name" value="Transpeptidase"/>
    <property type="match status" value="1"/>
</dbReference>
<dbReference type="SUPFAM" id="SSF56601">
    <property type="entry name" value="beta-lactamase/transpeptidase-like"/>
    <property type="match status" value="1"/>
</dbReference>
<dbReference type="InterPro" id="IPR001460">
    <property type="entry name" value="PCN-bd_Tpept"/>
</dbReference>
<dbReference type="GO" id="GO:0005886">
    <property type="term" value="C:plasma membrane"/>
    <property type="evidence" value="ECO:0007669"/>
    <property type="project" value="TreeGrafter"/>
</dbReference>
<proteinExistence type="inferred from homology"/>
<organism evidence="6 7">
    <name type="scientific">Tetragenococcus muriaticus PMC-11-5</name>
    <dbReference type="NCBI Taxonomy" id="1302649"/>
    <lineage>
        <taxon>Bacteria</taxon>
        <taxon>Bacillati</taxon>
        <taxon>Bacillota</taxon>
        <taxon>Bacilli</taxon>
        <taxon>Lactobacillales</taxon>
        <taxon>Enterococcaceae</taxon>
        <taxon>Tetragenococcus</taxon>
    </lineage>
</organism>
<dbReference type="Gene3D" id="3.90.1310.10">
    <property type="entry name" value="Penicillin-binding protein 2a (Domain 2)"/>
    <property type="match status" value="1"/>
</dbReference>
<comment type="subcellular location">
    <subcellularLocation>
        <location evidence="1">Membrane</location>
        <topology evidence="1">Single-pass membrane protein</topology>
    </subcellularLocation>
</comment>
<feature type="domain" description="Penicillin-binding protein transpeptidase" evidence="4">
    <location>
        <begin position="101"/>
        <end position="164"/>
    </location>
</feature>
<feature type="domain" description="Penicillin-binding protein dimerisation" evidence="5">
    <location>
        <begin position="5"/>
        <end position="57"/>
    </location>
</feature>
<protein>
    <submittedName>
        <fullName evidence="6">Peptidoglycan synthetase</fullName>
        <ecNumber evidence="6">2.4.1.129</ecNumber>
    </submittedName>
</protein>
<dbReference type="PATRIC" id="fig|1302649.3.peg.805"/>